<dbReference type="Gene3D" id="3.60.60.30">
    <property type="match status" value="1"/>
</dbReference>
<evidence type="ECO:0000256" key="6">
    <source>
        <dbReference type="SAM" id="MobiDB-lite"/>
    </source>
</evidence>
<protein>
    <submittedName>
        <fullName evidence="7">Uncharacterized protein</fullName>
    </submittedName>
</protein>
<evidence type="ECO:0000256" key="1">
    <source>
        <dbReference type="ARBA" id="ARBA00022729"/>
    </source>
</evidence>
<evidence type="ECO:0000256" key="2">
    <source>
        <dbReference type="ARBA" id="ARBA00022801"/>
    </source>
</evidence>
<dbReference type="EMBL" id="MN738958">
    <property type="protein sequence ID" value="QHT33133.1"/>
    <property type="molecule type" value="Genomic_DNA"/>
</dbReference>
<name>A0A6C0EX84_9ZZZZ</name>
<evidence type="ECO:0000256" key="5">
    <source>
        <dbReference type="ARBA" id="ARBA00023180"/>
    </source>
</evidence>
<feature type="compositionally biased region" description="Polar residues" evidence="6">
    <location>
        <begin position="710"/>
        <end position="723"/>
    </location>
</feature>
<sequence length="817" mass="89855">MASLPSVTTPETPTPPAPQSSSSPSDLIDKLTQPGPNLIERAIDAAKKIISPTINGKRSGNSGFTYITISGAPYDRGFAHGKLLGDRIIVFFRTYAFFIWTETGRDVRFFMKMLNDFFKQTVELKYKDCYDEMKGIADGVVAFVKENAAGVKDQYGISMIKDGKIILHEDSYIDAENANIKSGYTADGKILVDITVDIIFLLNNIVSVDYLYSKLPVLVPKRSDLHSNPMYADFLPDKKQSSISLQTMGGGDTGDNEEEQAGGEVTGFEQGLSGGKSFKELFFGGDKCSAFMAVGPKHTENGEVVCAHITFDNFITGQFNTIILYIDTSSSSSAQPSSQPSSSNNILMQTFPGGIWSSTDFFVTSAGFMGTETTIGGFTAFEANAPICVRARKAMEYSKTLDDYVKYLKEGNSGDYANTWYIAKVKNISASHAAAPPSPPPSPPTVAAGGSPIPATAAAAAAAAAAPAVATPNDADEIMRIELGLKYVNVKRTYDGYFIGFNACYDARIRNMECQNDGFYDIRRHSGARRVRLEQLIKKYEGRINAQIAKLILSDHMDVYTNTELKCSRTICAHYELDKREYMSQESRPKPYQPRGAVDAKICTSSLCRNMKFLARWGNACGTPFKKTEFCDKHIQWGYQRDFLEDRERQPWVFCNSISMKESDAKIEKAIEGDPDKTGYDTNSGVAKNPSPPPSPSSPPSPSLSPALEPTSQKISSSKIPLSMVPSQLTNKIIPKQATTRIHIEEPQLPVHRASNSEHTNYDNQHNLLPSMHSGGSIIADNNKELKEFMKMLKTKTKSGSKSKAKNTRRNKHNKSK</sequence>
<keyword evidence="1" id="KW-0732">Signal</keyword>
<keyword evidence="2" id="KW-0378">Hydrolase</keyword>
<reference evidence="7" key="1">
    <citation type="journal article" date="2020" name="Nature">
        <title>Giant virus diversity and host interactions through global metagenomics.</title>
        <authorList>
            <person name="Schulz F."/>
            <person name="Roux S."/>
            <person name="Paez-Espino D."/>
            <person name="Jungbluth S."/>
            <person name="Walsh D.A."/>
            <person name="Denef V.J."/>
            <person name="McMahon K.D."/>
            <person name="Konstantinidis K.T."/>
            <person name="Eloe-Fadrosh E.A."/>
            <person name="Kyrpides N.C."/>
            <person name="Woyke T."/>
        </authorList>
    </citation>
    <scope>NUCLEOTIDE SEQUENCE</scope>
    <source>
        <strain evidence="7">GVMAG-M-3300009161-34</strain>
    </source>
</reference>
<feature type="region of interest" description="Disordered" evidence="6">
    <location>
        <begin position="794"/>
        <end position="817"/>
    </location>
</feature>
<accession>A0A6C0EX84</accession>
<keyword evidence="4" id="KW-0443">Lipid metabolism</keyword>
<proteinExistence type="predicted"/>
<feature type="region of interest" description="Disordered" evidence="6">
    <location>
        <begin position="1"/>
        <end position="30"/>
    </location>
</feature>
<feature type="compositionally biased region" description="Low complexity" evidence="6">
    <location>
        <begin position="1"/>
        <end position="11"/>
    </location>
</feature>
<keyword evidence="3" id="KW-0442">Lipid degradation</keyword>
<dbReference type="PANTHER" id="PTHR12370">
    <property type="entry name" value="PHOSPHOLIPASE B-RELATED"/>
    <property type="match status" value="1"/>
</dbReference>
<organism evidence="7">
    <name type="scientific">viral metagenome</name>
    <dbReference type="NCBI Taxonomy" id="1070528"/>
    <lineage>
        <taxon>unclassified sequences</taxon>
        <taxon>metagenomes</taxon>
        <taxon>organismal metagenomes</taxon>
    </lineage>
</organism>
<evidence type="ECO:0000256" key="3">
    <source>
        <dbReference type="ARBA" id="ARBA00022963"/>
    </source>
</evidence>
<dbReference type="AlphaFoldDB" id="A0A6C0EX84"/>
<dbReference type="InterPro" id="IPR007000">
    <property type="entry name" value="PLipase_B-like"/>
</dbReference>
<evidence type="ECO:0000313" key="7">
    <source>
        <dbReference type="EMBL" id="QHT33133.1"/>
    </source>
</evidence>
<evidence type="ECO:0000256" key="4">
    <source>
        <dbReference type="ARBA" id="ARBA00023098"/>
    </source>
</evidence>
<feature type="compositionally biased region" description="Pro residues" evidence="6">
    <location>
        <begin position="690"/>
        <end position="703"/>
    </location>
</feature>
<dbReference type="GO" id="GO:0016042">
    <property type="term" value="P:lipid catabolic process"/>
    <property type="evidence" value="ECO:0007669"/>
    <property type="project" value="UniProtKB-KW"/>
</dbReference>
<dbReference type="GO" id="GO:0004620">
    <property type="term" value="F:phospholipase activity"/>
    <property type="evidence" value="ECO:0007669"/>
    <property type="project" value="InterPro"/>
</dbReference>
<dbReference type="Pfam" id="PF04916">
    <property type="entry name" value="Phospholip_B"/>
    <property type="match status" value="1"/>
</dbReference>
<keyword evidence="5" id="KW-0325">Glycoprotein</keyword>
<feature type="region of interest" description="Disordered" evidence="6">
    <location>
        <begin position="672"/>
        <end position="723"/>
    </location>
</feature>